<organism evidence="1 2">
    <name type="scientific">Sediminicurvatus halobius</name>
    <dbReference type="NCBI Taxonomy" id="2182432"/>
    <lineage>
        <taxon>Bacteria</taxon>
        <taxon>Pseudomonadati</taxon>
        <taxon>Pseudomonadota</taxon>
        <taxon>Gammaproteobacteria</taxon>
        <taxon>Chromatiales</taxon>
        <taxon>Ectothiorhodospiraceae</taxon>
        <taxon>Sediminicurvatus</taxon>
    </lineage>
</organism>
<name>A0A2U2MY81_9GAMM</name>
<dbReference type="RefSeq" id="WP_109679439.1">
    <property type="nucleotide sequence ID" value="NZ_CP086615.1"/>
</dbReference>
<proteinExistence type="predicted"/>
<evidence type="ECO:0000313" key="2">
    <source>
        <dbReference type="Proteomes" id="UP000245474"/>
    </source>
</evidence>
<sequence length="93" mass="10356">MVKDAVTPFHHDGHPVLTLRQLDRLNNVPKGTAFRAFKRARANLVEGRDFFVLDPERDAGRIAELKAAGLAYDSSHRVVLLTAAAYEVMRGAR</sequence>
<evidence type="ECO:0000313" key="1">
    <source>
        <dbReference type="EMBL" id="PWG61961.1"/>
    </source>
</evidence>
<reference evidence="1 2" key="1">
    <citation type="submission" date="2018-05" db="EMBL/GenBank/DDBJ databases">
        <title>Spiribacter halobius sp. nov., a moderately halophilic bacterium isolated from marine solar saltern.</title>
        <authorList>
            <person name="Zheng W.-S."/>
            <person name="Lu D.-C."/>
            <person name="Du Z.-J."/>
        </authorList>
    </citation>
    <scope>NUCLEOTIDE SEQUENCE [LARGE SCALE GENOMIC DNA]</scope>
    <source>
        <strain evidence="1 2">E85</strain>
    </source>
</reference>
<accession>A0A2U2MY81</accession>
<dbReference type="OrthoDB" id="6903337at2"/>
<comment type="caution">
    <text evidence="1">The sequence shown here is derived from an EMBL/GenBank/DDBJ whole genome shotgun (WGS) entry which is preliminary data.</text>
</comment>
<protein>
    <submittedName>
        <fullName evidence="1">Uncharacterized protein</fullName>
    </submittedName>
</protein>
<dbReference type="Proteomes" id="UP000245474">
    <property type="component" value="Unassembled WGS sequence"/>
</dbReference>
<gene>
    <name evidence="1" type="ORF">DEM34_13945</name>
</gene>
<keyword evidence="2" id="KW-1185">Reference proteome</keyword>
<dbReference type="AlphaFoldDB" id="A0A2U2MY81"/>
<dbReference type="EMBL" id="QFFI01000024">
    <property type="protein sequence ID" value="PWG61961.1"/>
    <property type="molecule type" value="Genomic_DNA"/>
</dbReference>